<dbReference type="AlphaFoldDB" id="A0A9X8QVM2"/>
<evidence type="ECO:0000256" key="1">
    <source>
        <dbReference type="ARBA" id="ARBA00023015"/>
    </source>
</evidence>
<organism evidence="6 7">
    <name type="scientific">Streptomyces yunnanensis</name>
    <dbReference type="NCBI Taxonomy" id="156453"/>
    <lineage>
        <taxon>Bacteria</taxon>
        <taxon>Bacillati</taxon>
        <taxon>Actinomycetota</taxon>
        <taxon>Actinomycetes</taxon>
        <taxon>Kitasatosporales</taxon>
        <taxon>Streptomycetaceae</taxon>
        <taxon>Streptomyces</taxon>
    </lineage>
</organism>
<dbReference type="PROSITE" id="PS50977">
    <property type="entry name" value="HTH_TETR_2"/>
    <property type="match status" value="1"/>
</dbReference>
<evidence type="ECO:0000313" key="6">
    <source>
        <dbReference type="EMBL" id="SHM47798.1"/>
    </source>
</evidence>
<protein>
    <submittedName>
        <fullName evidence="6">Transcriptional regulator, TetR family</fullName>
    </submittedName>
</protein>
<dbReference type="SUPFAM" id="SSF46689">
    <property type="entry name" value="Homeodomain-like"/>
    <property type="match status" value="1"/>
</dbReference>
<feature type="domain" description="HTH tetR-type" evidence="5">
    <location>
        <begin position="14"/>
        <end position="74"/>
    </location>
</feature>
<keyword evidence="3" id="KW-0804">Transcription</keyword>
<dbReference type="PANTHER" id="PTHR30055:SF148">
    <property type="entry name" value="TETR-FAMILY TRANSCRIPTIONAL REGULATOR"/>
    <property type="match status" value="1"/>
</dbReference>
<dbReference type="Gene3D" id="1.10.10.60">
    <property type="entry name" value="Homeodomain-like"/>
    <property type="match status" value="1"/>
</dbReference>
<dbReference type="InterPro" id="IPR011075">
    <property type="entry name" value="TetR_C"/>
</dbReference>
<evidence type="ECO:0000313" key="7">
    <source>
        <dbReference type="Proteomes" id="UP000184388"/>
    </source>
</evidence>
<comment type="caution">
    <text evidence="6">The sequence shown here is derived from an EMBL/GenBank/DDBJ whole genome shotgun (WGS) entry which is preliminary data.</text>
</comment>
<sequence>MDEKEAPPLRRRGERMRQAVLAATVDLLASQGMAATTVAAVARAAGVHETSVYRRWKTRENLIFDALAHHSDHALPTPDTGDVRADLTALFTALARYLATPAGTALLHLGTVRGEDDLEEGRRSYWSTRLERAEALVRRGIDRGELATDTDPHLTVEAITGPLLARVLLTGEPLEETLVPRLVDLVLDGARAPRRQGRRQDRPDGS</sequence>
<evidence type="ECO:0000259" key="5">
    <source>
        <dbReference type="PROSITE" id="PS50977"/>
    </source>
</evidence>
<dbReference type="InterPro" id="IPR009057">
    <property type="entry name" value="Homeodomain-like_sf"/>
</dbReference>
<dbReference type="EMBL" id="FRBK01000011">
    <property type="protein sequence ID" value="SHM47798.1"/>
    <property type="molecule type" value="Genomic_DNA"/>
</dbReference>
<dbReference type="Gene3D" id="1.10.357.10">
    <property type="entry name" value="Tetracycline Repressor, domain 2"/>
    <property type="match status" value="1"/>
</dbReference>
<dbReference type="Pfam" id="PF00440">
    <property type="entry name" value="TetR_N"/>
    <property type="match status" value="1"/>
</dbReference>
<dbReference type="InterPro" id="IPR001647">
    <property type="entry name" value="HTH_TetR"/>
</dbReference>
<dbReference type="GO" id="GO:0003700">
    <property type="term" value="F:DNA-binding transcription factor activity"/>
    <property type="evidence" value="ECO:0007669"/>
    <property type="project" value="TreeGrafter"/>
</dbReference>
<gene>
    <name evidence="6" type="ORF">SAMN05216268_111147</name>
</gene>
<dbReference type="SUPFAM" id="SSF48498">
    <property type="entry name" value="Tetracyclin repressor-like, C-terminal domain"/>
    <property type="match status" value="1"/>
</dbReference>
<dbReference type="Pfam" id="PF16859">
    <property type="entry name" value="TetR_C_11"/>
    <property type="match status" value="1"/>
</dbReference>
<dbReference type="PANTHER" id="PTHR30055">
    <property type="entry name" value="HTH-TYPE TRANSCRIPTIONAL REGULATOR RUTR"/>
    <property type="match status" value="1"/>
</dbReference>
<keyword evidence="2 4" id="KW-0238">DNA-binding</keyword>
<evidence type="ECO:0000256" key="4">
    <source>
        <dbReference type="PROSITE-ProRule" id="PRU00335"/>
    </source>
</evidence>
<reference evidence="7" key="1">
    <citation type="submission" date="2016-11" db="EMBL/GenBank/DDBJ databases">
        <authorList>
            <person name="Jaros S."/>
            <person name="Januszkiewicz K."/>
            <person name="Wedrychowicz H."/>
        </authorList>
    </citation>
    <scope>NUCLEOTIDE SEQUENCE [LARGE SCALE GENOMIC DNA]</scope>
    <source>
        <strain evidence="7">CGMCC 4.3555</strain>
    </source>
</reference>
<evidence type="ECO:0000256" key="2">
    <source>
        <dbReference type="ARBA" id="ARBA00023125"/>
    </source>
</evidence>
<evidence type="ECO:0000256" key="3">
    <source>
        <dbReference type="ARBA" id="ARBA00023163"/>
    </source>
</evidence>
<name>A0A9X8QVM2_9ACTN</name>
<keyword evidence="1" id="KW-0805">Transcription regulation</keyword>
<feature type="DNA-binding region" description="H-T-H motif" evidence="4">
    <location>
        <begin position="37"/>
        <end position="56"/>
    </location>
</feature>
<dbReference type="GO" id="GO:0000976">
    <property type="term" value="F:transcription cis-regulatory region binding"/>
    <property type="evidence" value="ECO:0007669"/>
    <property type="project" value="TreeGrafter"/>
</dbReference>
<dbReference type="Proteomes" id="UP000184388">
    <property type="component" value="Unassembled WGS sequence"/>
</dbReference>
<dbReference type="PRINTS" id="PR00455">
    <property type="entry name" value="HTHTETR"/>
</dbReference>
<accession>A0A9X8QVM2</accession>
<dbReference type="RefSeq" id="WP_258017637.1">
    <property type="nucleotide sequence ID" value="NZ_FRBK01000011.1"/>
</dbReference>
<dbReference type="InterPro" id="IPR050109">
    <property type="entry name" value="HTH-type_TetR-like_transc_reg"/>
</dbReference>
<proteinExistence type="predicted"/>
<dbReference type="InterPro" id="IPR036271">
    <property type="entry name" value="Tet_transcr_reg_TetR-rel_C_sf"/>
</dbReference>